<gene>
    <name evidence="6" type="ORF">ABS770_26165</name>
</gene>
<dbReference type="Gene3D" id="3.40.50.2300">
    <property type="match status" value="1"/>
</dbReference>
<reference evidence="6" key="1">
    <citation type="submission" date="2024-06" db="EMBL/GenBank/DDBJ databases">
        <authorList>
            <person name="Campbell A.G."/>
        </authorList>
    </citation>
    <scope>NUCLEOTIDE SEQUENCE</scope>
    <source>
        <strain evidence="6">EM17</strain>
    </source>
</reference>
<keyword evidence="3" id="KW-0804">Transcription</keyword>
<sequence>MNSESTAPTPYALVVDDEGLIRMDAADILEQAGFRTLEAPTGDKALELLRQHHQEVALLFTDVQMPGEHDGFALARRTADAYPHISIVVASGRIEPGPDDMPEGARFIGKPFSAEIVHRHLQEVLPDEHKPAPLKG</sequence>
<dbReference type="SMART" id="SM00448">
    <property type="entry name" value="REC"/>
    <property type="match status" value="1"/>
</dbReference>
<evidence type="ECO:0000256" key="4">
    <source>
        <dbReference type="PROSITE-ProRule" id="PRU00169"/>
    </source>
</evidence>
<keyword evidence="1 4" id="KW-0597">Phosphoprotein</keyword>
<dbReference type="Proteomes" id="UP001432995">
    <property type="component" value="Unassembled WGS sequence"/>
</dbReference>
<accession>A0ABV1RAM9</accession>
<keyword evidence="7" id="KW-1185">Reference proteome</keyword>
<dbReference type="Pfam" id="PF00072">
    <property type="entry name" value="Response_reg"/>
    <property type="match status" value="1"/>
</dbReference>
<dbReference type="InterPro" id="IPR001789">
    <property type="entry name" value="Sig_transdc_resp-reg_receiver"/>
</dbReference>
<dbReference type="EMBL" id="JBELQD010000056">
    <property type="protein sequence ID" value="MER2291746.1"/>
    <property type="molecule type" value="Genomic_DNA"/>
</dbReference>
<evidence type="ECO:0000256" key="2">
    <source>
        <dbReference type="ARBA" id="ARBA00023015"/>
    </source>
</evidence>
<dbReference type="PROSITE" id="PS50110">
    <property type="entry name" value="RESPONSE_REGULATORY"/>
    <property type="match status" value="1"/>
</dbReference>
<dbReference type="PANTHER" id="PTHR44591">
    <property type="entry name" value="STRESS RESPONSE REGULATOR PROTEIN 1"/>
    <property type="match status" value="1"/>
</dbReference>
<evidence type="ECO:0000256" key="1">
    <source>
        <dbReference type="ARBA" id="ARBA00022553"/>
    </source>
</evidence>
<evidence type="ECO:0000259" key="5">
    <source>
        <dbReference type="PROSITE" id="PS50110"/>
    </source>
</evidence>
<dbReference type="RefSeq" id="WP_350380998.1">
    <property type="nucleotide sequence ID" value="NZ_JBELQD010000056.1"/>
</dbReference>
<feature type="modified residue" description="4-aspartylphosphate" evidence="4">
    <location>
        <position position="62"/>
    </location>
</feature>
<feature type="domain" description="Response regulatory" evidence="5">
    <location>
        <begin position="11"/>
        <end position="125"/>
    </location>
</feature>
<comment type="caution">
    <text evidence="6">The sequence shown here is derived from an EMBL/GenBank/DDBJ whole genome shotgun (WGS) entry which is preliminary data.</text>
</comment>
<dbReference type="InterPro" id="IPR011006">
    <property type="entry name" value="CheY-like_superfamily"/>
</dbReference>
<proteinExistence type="predicted"/>
<dbReference type="PANTHER" id="PTHR44591:SF3">
    <property type="entry name" value="RESPONSE REGULATORY DOMAIN-CONTAINING PROTEIN"/>
    <property type="match status" value="1"/>
</dbReference>
<evidence type="ECO:0000313" key="6">
    <source>
        <dbReference type="EMBL" id="MER2291746.1"/>
    </source>
</evidence>
<organism evidence="6 7">
    <name type="scientific">Methylobacterium brachiatum</name>
    <dbReference type="NCBI Taxonomy" id="269660"/>
    <lineage>
        <taxon>Bacteria</taxon>
        <taxon>Pseudomonadati</taxon>
        <taxon>Pseudomonadota</taxon>
        <taxon>Alphaproteobacteria</taxon>
        <taxon>Hyphomicrobiales</taxon>
        <taxon>Methylobacteriaceae</taxon>
        <taxon>Methylobacterium</taxon>
    </lineage>
</organism>
<protein>
    <submittedName>
        <fullName evidence="6">Response regulator</fullName>
    </submittedName>
</protein>
<name>A0ABV1RAM9_9HYPH</name>
<dbReference type="InterPro" id="IPR050595">
    <property type="entry name" value="Bact_response_regulator"/>
</dbReference>
<keyword evidence="2" id="KW-0805">Transcription regulation</keyword>
<evidence type="ECO:0000313" key="7">
    <source>
        <dbReference type="Proteomes" id="UP001432995"/>
    </source>
</evidence>
<evidence type="ECO:0000256" key="3">
    <source>
        <dbReference type="ARBA" id="ARBA00023163"/>
    </source>
</evidence>
<dbReference type="SUPFAM" id="SSF52172">
    <property type="entry name" value="CheY-like"/>
    <property type="match status" value="1"/>
</dbReference>